<dbReference type="AlphaFoldDB" id="A0A7J9H1K8"/>
<dbReference type="Proteomes" id="UP000593560">
    <property type="component" value="Unassembled WGS sequence"/>
</dbReference>
<reference evidence="1 2" key="1">
    <citation type="journal article" date="2019" name="Genome Biol. Evol.">
        <title>Insights into the evolution of the New World diploid cottons (Gossypium, subgenus Houzingenia) based on genome sequencing.</title>
        <authorList>
            <person name="Grover C.E."/>
            <person name="Arick M.A. 2nd"/>
            <person name="Thrash A."/>
            <person name="Conover J.L."/>
            <person name="Sanders W.S."/>
            <person name="Peterson D.G."/>
            <person name="Frelichowski J.E."/>
            <person name="Scheffler J.A."/>
            <person name="Scheffler B.E."/>
            <person name="Wendel J.F."/>
        </authorList>
    </citation>
    <scope>NUCLEOTIDE SEQUENCE [LARGE SCALE GENOMIC DNA]</scope>
    <source>
        <strain evidence="1">0</strain>
        <tissue evidence="1">Leaf</tissue>
    </source>
</reference>
<keyword evidence="2" id="KW-1185">Reference proteome</keyword>
<accession>A0A7J9H1K8</accession>
<evidence type="ECO:0000313" key="2">
    <source>
        <dbReference type="Proteomes" id="UP000593560"/>
    </source>
</evidence>
<name>A0A7J9H1K8_9ROSI</name>
<comment type="caution">
    <text evidence="1">The sequence shown here is derived from an EMBL/GenBank/DDBJ whole genome shotgun (WGS) entry which is preliminary data.</text>
</comment>
<gene>
    <name evidence="1" type="ORF">Gohar_013696</name>
</gene>
<proteinExistence type="predicted"/>
<evidence type="ECO:0000313" key="1">
    <source>
        <dbReference type="EMBL" id="MBA0803488.1"/>
    </source>
</evidence>
<dbReference type="OrthoDB" id="995555at2759"/>
<sequence length="112" mass="12806">MASLCNNVGFEGGSIEDLIPKKAWIRYNVESVNREVLVDLTNKPAIYWKDKIVGISSNNEAKGLEEEEEFEIHQILIWDMENIVVLKLLGHNIGFSVLQNKIYSLWKPSSPF</sequence>
<dbReference type="EMBL" id="JABFAD010000007">
    <property type="protein sequence ID" value="MBA0803488.1"/>
    <property type="molecule type" value="Genomic_DNA"/>
</dbReference>
<organism evidence="1 2">
    <name type="scientific">Gossypium harknessii</name>
    <dbReference type="NCBI Taxonomy" id="34285"/>
    <lineage>
        <taxon>Eukaryota</taxon>
        <taxon>Viridiplantae</taxon>
        <taxon>Streptophyta</taxon>
        <taxon>Embryophyta</taxon>
        <taxon>Tracheophyta</taxon>
        <taxon>Spermatophyta</taxon>
        <taxon>Magnoliopsida</taxon>
        <taxon>eudicotyledons</taxon>
        <taxon>Gunneridae</taxon>
        <taxon>Pentapetalae</taxon>
        <taxon>rosids</taxon>
        <taxon>malvids</taxon>
        <taxon>Malvales</taxon>
        <taxon>Malvaceae</taxon>
        <taxon>Malvoideae</taxon>
        <taxon>Gossypium</taxon>
    </lineage>
</organism>
<protein>
    <submittedName>
        <fullName evidence="1">Uncharacterized protein</fullName>
    </submittedName>
</protein>